<dbReference type="PANTHER" id="PTHR12277">
    <property type="entry name" value="ALPHA/BETA HYDROLASE DOMAIN-CONTAINING PROTEIN"/>
    <property type="match status" value="1"/>
</dbReference>
<dbReference type="HOGENOM" id="CLU_1081217_0_0_0"/>
<evidence type="ECO:0000313" key="1">
    <source>
        <dbReference type="EMBL" id="ADB14848.1"/>
    </source>
</evidence>
<dbReference type="PANTHER" id="PTHR12277:SF81">
    <property type="entry name" value="PROTEIN ABHD13"/>
    <property type="match status" value="1"/>
</dbReference>
<dbReference type="OrthoDB" id="266072at2"/>
<accession>D2R0I0</accession>
<reference evidence="1 2" key="1">
    <citation type="journal article" date="2009" name="Stand. Genomic Sci.">
        <title>Complete genome sequence of Pirellula staleyi type strain (ATCC 27377).</title>
        <authorList>
            <person name="Clum A."/>
            <person name="Tindall B.J."/>
            <person name="Sikorski J."/>
            <person name="Ivanova N."/>
            <person name="Mavrommatis K."/>
            <person name="Lucas S."/>
            <person name="Glavina del Rio T."/>
            <person name="Nolan M."/>
            <person name="Chen F."/>
            <person name="Tice H."/>
            <person name="Pitluck S."/>
            <person name="Cheng J.F."/>
            <person name="Chertkov O."/>
            <person name="Brettin T."/>
            <person name="Han C."/>
            <person name="Detter J.C."/>
            <person name="Kuske C."/>
            <person name="Bruce D."/>
            <person name="Goodwin L."/>
            <person name="Ovchinikova G."/>
            <person name="Pati A."/>
            <person name="Mikhailova N."/>
            <person name="Chen A."/>
            <person name="Palaniappan K."/>
            <person name="Land M."/>
            <person name="Hauser L."/>
            <person name="Chang Y.J."/>
            <person name="Jeffries C.D."/>
            <person name="Chain P."/>
            <person name="Rohde M."/>
            <person name="Goker M."/>
            <person name="Bristow J."/>
            <person name="Eisen J.A."/>
            <person name="Markowitz V."/>
            <person name="Hugenholtz P."/>
            <person name="Kyrpides N.C."/>
            <person name="Klenk H.P."/>
            <person name="Lapidus A."/>
        </authorList>
    </citation>
    <scope>NUCLEOTIDE SEQUENCE [LARGE SCALE GENOMIC DNA]</scope>
    <source>
        <strain evidence="2">ATCC 27377 / DSM 6068 / ICPB 4128</strain>
    </source>
</reference>
<evidence type="ECO:0000313" key="2">
    <source>
        <dbReference type="Proteomes" id="UP000001887"/>
    </source>
</evidence>
<dbReference type="SUPFAM" id="SSF53474">
    <property type="entry name" value="alpha/beta-Hydrolases"/>
    <property type="match status" value="1"/>
</dbReference>
<gene>
    <name evidence="1" type="ordered locus">Psta_0152</name>
</gene>
<dbReference type="InterPro" id="IPR029058">
    <property type="entry name" value="AB_hydrolase_fold"/>
</dbReference>
<keyword evidence="2" id="KW-1185">Reference proteome</keyword>
<name>D2R0I0_PIRSD</name>
<dbReference type="AlphaFoldDB" id="D2R0I0"/>
<organism evidence="1 2">
    <name type="scientific">Pirellula staleyi (strain ATCC 27377 / DSM 6068 / ICPB 4128)</name>
    <name type="common">Pirella staleyi</name>
    <dbReference type="NCBI Taxonomy" id="530564"/>
    <lineage>
        <taxon>Bacteria</taxon>
        <taxon>Pseudomonadati</taxon>
        <taxon>Planctomycetota</taxon>
        <taxon>Planctomycetia</taxon>
        <taxon>Pirellulales</taxon>
        <taxon>Pirellulaceae</taxon>
        <taxon>Pirellula</taxon>
    </lineage>
</organism>
<sequence length="257" mass="27893">MPQWLADRLVLCPSRDKIDFGAKIRREVPFEGATVEVFTERFHTDRAPQLYVLKLGGTGGRAERAGPHPLDAWSDLAGETWAVNPPGYGGSGGRATLVSLAAAIRAVCEALIDEARGAPIIVTGNSLGTATALHVASRYRQIVGCILRNPPPLRPLINGQYGLVSLGLAHLGVARYVPAELDSVAQAARTKVPAVFVLSQKDRVVPPKYQRLITDAYAGPQQQLLLAEADHASPLDEREQQQYFEQLRWLRAASLGF</sequence>
<dbReference type="STRING" id="530564.Psta_0152"/>
<protein>
    <submittedName>
        <fullName evidence="1">Uncharacterized protein</fullName>
    </submittedName>
</protein>
<dbReference type="Gene3D" id="3.40.50.1820">
    <property type="entry name" value="alpha/beta hydrolase"/>
    <property type="match status" value="1"/>
</dbReference>
<proteinExistence type="predicted"/>
<dbReference type="EMBL" id="CP001848">
    <property type="protein sequence ID" value="ADB14848.1"/>
    <property type="molecule type" value="Genomic_DNA"/>
</dbReference>
<dbReference type="KEGG" id="psl:Psta_0152"/>
<dbReference type="Proteomes" id="UP000001887">
    <property type="component" value="Chromosome"/>
</dbReference>
<dbReference type="eggNOG" id="COG1073">
    <property type="taxonomic scope" value="Bacteria"/>
</dbReference>